<dbReference type="AlphaFoldDB" id="A0A7J7CB74"/>
<dbReference type="InterPro" id="IPR000008">
    <property type="entry name" value="C2_dom"/>
</dbReference>
<proteinExistence type="predicted"/>
<protein>
    <recommendedName>
        <fullName evidence="1">C2 domain-containing protein</fullName>
    </recommendedName>
</protein>
<dbReference type="PROSITE" id="PS50004">
    <property type="entry name" value="C2"/>
    <property type="match status" value="1"/>
</dbReference>
<comment type="caution">
    <text evidence="2">The sequence shown here is derived from an EMBL/GenBank/DDBJ whole genome shotgun (WGS) entry which is preliminary data.</text>
</comment>
<dbReference type="SUPFAM" id="SSF49562">
    <property type="entry name" value="C2 domain (Calcium/lipid-binding domain, CaLB)"/>
    <property type="match status" value="1"/>
</dbReference>
<reference evidence="2 3" key="1">
    <citation type="journal article" date="2020" name="Nat. Commun.">
        <title>Genome of Tripterygium wilfordii and identification of cytochrome P450 involved in triptolide biosynthesis.</title>
        <authorList>
            <person name="Tu L."/>
            <person name="Su P."/>
            <person name="Zhang Z."/>
            <person name="Gao L."/>
            <person name="Wang J."/>
            <person name="Hu T."/>
            <person name="Zhou J."/>
            <person name="Zhang Y."/>
            <person name="Zhao Y."/>
            <person name="Liu Y."/>
            <person name="Song Y."/>
            <person name="Tong Y."/>
            <person name="Lu Y."/>
            <person name="Yang J."/>
            <person name="Xu C."/>
            <person name="Jia M."/>
            <person name="Peters R.J."/>
            <person name="Huang L."/>
            <person name="Gao W."/>
        </authorList>
    </citation>
    <scope>NUCLEOTIDE SEQUENCE [LARGE SCALE GENOMIC DNA]</scope>
    <source>
        <strain evidence="3">cv. XIE 37</strain>
        <tissue evidence="2">Leaf</tissue>
    </source>
</reference>
<dbReference type="InterPro" id="IPR044750">
    <property type="entry name" value="C2_SRC2/BAP"/>
</dbReference>
<sequence length="275" mass="30025">MASRYELELSITSANDLKNINWRYGPLRPYAVVWVDPEKRRSSRVDEEGDMNPYWEEKLLIPLPPGPIEAHTLHVDVVHAGAKEDLKPLIGSARLNLGEFIDELGIGQKANRTLKLKRPSGRPHGKLEVKLEVRDLRYREPEYYTPPYGAGGTREYLPPPPSYGAPYAAPPQNPYYASPAPSGYPSSGYNYGQPAYGNPGYGQGSYGYAQGSYGQPEEKKKSKFGGMGTGLAVGVVAGAVGALAIAEGVDAFEDHIADDVAEKVEEDYYDGGDDE</sequence>
<evidence type="ECO:0000313" key="3">
    <source>
        <dbReference type="Proteomes" id="UP000593562"/>
    </source>
</evidence>
<accession>A0A7J7CB74</accession>
<dbReference type="OrthoDB" id="1915999at2759"/>
<gene>
    <name evidence="2" type="ORF">HS088_TW19G00780</name>
</gene>
<dbReference type="Gene3D" id="2.60.40.150">
    <property type="entry name" value="C2 domain"/>
    <property type="match status" value="1"/>
</dbReference>
<dbReference type="CDD" id="cd04051">
    <property type="entry name" value="C2_SRC2_like"/>
    <property type="match status" value="1"/>
</dbReference>
<name>A0A7J7CB74_TRIWF</name>
<dbReference type="PANTHER" id="PTHR32246:SF20">
    <property type="entry name" value="CALCIUM-DEPENDENT LIPID-BINDING (CALB DOMAIN) FAMILY PROTEIN"/>
    <property type="match status" value="1"/>
</dbReference>
<dbReference type="InterPro" id="IPR035892">
    <property type="entry name" value="C2_domain_sf"/>
</dbReference>
<dbReference type="Pfam" id="PF00168">
    <property type="entry name" value="C2"/>
    <property type="match status" value="1"/>
</dbReference>
<keyword evidence="3" id="KW-1185">Reference proteome</keyword>
<dbReference type="SMART" id="SM00239">
    <property type="entry name" value="C2"/>
    <property type="match status" value="1"/>
</dbReference>
<organism evidence="2 3">
    <name type="scientific">Tripterygium wilfordii</name>
    <name type="common">Thunder God vine</name>
    <dbReference type="NCBI Taxonomy" id="458696"/>
    <lineage>
        <taxon>Eukaryota</taxon>
        <taxon>Viridiplantae</taxon>
        <taxon>Streptophyta</taxon>
        <taxon>Embryophyta</taxon>
        <taxon>Tracheophyta</taxon>
        <taxon>Spermatophyta</taxon>
        <taxon>Magnoliopsida</taxon>
        <taxon>eudicotyledons</taxon>
        <taxon>Gunneridae</taxon>
        <taxon>Pentapetalae</taxon>
        <taxon>rosids</taxon>
        <taxon>fabids</taxon>
        <taxon>Celastrales</taxon>
        <taxon>Celastraceae</taxon>
        <taxon>Tripterygium</taxon>
    </lineage>
</organism>
<dbReference type="InParanoid" id="A0A7J7CB74"/>
<dbReference type="EMBL" id="JAAARO010000019">
    <property type="protein sequence ID" value="KAF5731175.1"/>
    <property type="molecule type" value="Genomic_DNA"/>
</dbReference>
<dbReference type="GO" id="GO:0006952">
    <property type="term" value="P:defense response"/>
    <property type="evidence" value="ECO:0007669"/>
    <property type="project" value="InterPro"/>
</dbReference>
<evidence type="ECO:0000259" key="1">
    <source>
        <dbReference type="PROSITE" id="PS50004"/>
    </source>
</evidence>
<feature type="domain" description="C2" evidence="1">
    <location>
        <begin position="1"/>
        <end position="114"/>
    </location>
</feature>
<dbReference type="Proteomes" id="UP000593562">
    <property type="component" value="Unassembled WGS sequence"/>
</dbReference>
<evidence type="ECO:0000313" key="2">
    <source>
        <dbReference type="EMBL" id="KAF5731175.1"/>
    </source>
</evidence>
<dbReference type="PANTHER" id="PTHR32246">
    <property type="entry name" value="INGRESSION PROTEIN FIC1"/>
    <property type="match status" value="1"/>
</dbReference>